<dbReference type="OrthoDB" id="5369969at2759"/>
<dbReference type="AlphaFoldDB" id="W7HY81"/>
<dbReference type="Proteomes" id="UP000024837">
    <property type="component" value="Unassembled WGS sequence"/>
</dbReference>
<sequence>MKTILSLLLLYIVSTVVAYDIRGAYERALYWYAYQLDGQVNIGKSIAPGCAGKFGGRCTFSQFIQWIDDLDRPPTISGDAANEKDVHKLAKYIQEGSGVKRGANVGLTGAYLFHKVWQGAEGTDSEGLSNLWGRIANYFGRNADALSTGGHSTSLKRIQFSMDLIARARNLEAQSYLYERLNNPNHPLRRAIPELRTLVTYEATMGPSGEPARKTWTLVDFGATVRHSDNAGLTQEAMKQAWSNYLREDVGHARAVSGSRDAQRILRGRAPC</sequence>
<evidence type="ECO:0000313" key="3">
    <source>
        <dbReference type="Proteomes" id="UP000024837"/>
    </source>
</evidence>
<reference evidence="2 3" key="1">
    <citation type="submission" date="2013-05" db="EMBL/GenBank/DDBJ databases">
        <title>Drechslerella stenobrocha genome reveals carnivorous origination and mechanical trapping mechanism of predatory fungi.</title>
        <authorList>
            <person name="Liu X."/>
            <person name="Zhang W."/>
            <person name="Liu K."/>
        </authorList>
    </citation>
    <scope>NUCLEOTIDE SEQUENCE [LARGE SCALE GENOMIC DNA]</scope>
    <source>
        <strain evidence="2 3">248</strain>
    </source>
</reference>
<gene>
    <name evidence="2" type="ORF">DRE_00962</name>
</gene>
<evidence type="ECO:0000256" key="1">
    <source>
        <dbReference type="SAM" id="SignalP"/>
    </source>
</evidence>
<keyword evidence="3" id="KW-1185">Reference proteome</keyword>
<dbReference type="EMBL" id="KI966433">
    <property type="protein sequence ID" value="EWC44903.1"/>
    <property type="molecule type" value="Genomic_DNA"/>
</dbReference>
<keyword evidence="1" id="KW-0732">Signal</keyword>
<protein>
    <submittedName>
        <fullName evidence="2">Uncharacterized protein</fullName>
    </submittedName>
</protein>
<feature type="chain" id="PRO_5004895618" evidence="1">
    <location>
        <begin position="19"/>
        <end position="272"/>
    </location>
</feature>
<proteinExistence type="predicted"/>
<name>W7HY81_9PEZI</name>
<accession>W7HY81</accession>
<evidence type="ECO:0000313" key="2">
    <source>
        <dbReference type="EMBL" id="EWC44903.1"/>
    </source>
</evidence>
<dbReference type="HOGENOM" id="CLU_1023167_0_0_1"/>
<organism evidence="2 3">
    <name type="scientific">Drechslerella stenobrocha 248</name>
    <dbReference type="NCBI Taxonomy" id="1043628"/>
    <lineage>
        <taxon>Eukaryota</taxon>
        <taxon>Fungi</taxon>
        <taxon>Dikarya</taxon>
        <taxon>Ascomycota</taxon>
        <taxon>Pezizomycotina</taxon>
        <taxon>Orbiliomycetes</taxon>
        <taxon>Orbiliales</taxon>
        <taxon>Orbiliaceae</taxon>
        <taxon>Drechslerella</taxon>
    </lineage>
</organism>
<feature type="signal peptide" evidence="1">
    <location>
        <begin position="1"/>
        <end position="18"/>
    </location>
</feature>